<dbReference type="PROSITE" id="PS51257">
    <property type="entry name" value="PROKAR_LIPOPROTEIN"/>
    <property type="match status" value="1"/>
</dbReference>
<dbReference type="EMBL" id="FMXN01000015">
    <property type="protein sequence ID" value="SDB51232.1"/>
    <property type="molecule type" value="Genomic_DNA"/>
</dbReference>
<feature type="chain" id="PRO_5011763660" evidence="1">
    <location>
        <begin position="20"/>
        <end position="441"/>
    </location>
</feature>
<dbReference type="InterPro" id="IPR005151">
    <property type="entry name" value="Tail-specific_protease"/>
</dbReference>
<dbReference type="Gene3D" id="3.30.750.170">
    <property type="match status" value="1"/>
</dbReference>
<feature type="signal peptide" evidence="1">
    <location>
        <begin position="1"/>
        <end position="19"/>
    </location>
</feature>
<dbReference type="InterPro" id="IPR029045">
    <property type="entry name" value="ClpP/crotonase-like_dom_sf"/>
</dbReference>
<dbReference type="CDD" id="cd07561">
    <property type="entry name" value="Peptidase_S41_CPP_like"/>
    <property type="match status" value="1"/>
</dbReference>
<dbReference type="AlphaFoldDB" id="A0A1G6E1I4"/>
<dbReference type="Gene3D" id="2.30.42.10">
    <property type="match status" value="1"/>
</dbReference>
<dbReference type="Pfam" id="PF18294">
    <property type="entry name" value="Pept_S41_N"/>
    <property type="match status" value="1"/>
</dbReference>
<dbReference type="SUPFAM" id="SSF52096">
    <property type="entry name" value="ClpP/crotonase"/>
    <property type="match status" value="1"/>
</dbReference>
<dbReference type="GO" id="GO:0030288">
    <property type="term" value="C:outer membrane-bounded periplasmic space"/>
    <property type="evidence" value="ECO:0007669"/>
    <property type="project" value="TreeGrafter"/>
</dbReference>
<evidence type="ECO:0000259" key="3">
    <source>
        <dbReference type="Pfam" id="PF18294"/>
    </source>
</evidence>
<protein>
    <submittedName>
        <fullName evidence="4">Peptidase family S41</fullName>
    </submittedName>
</protein>
<keyword evidence="5" id="KW-1185">Reference proteome</keyword>
<organism evidence="4 5">
    <name type="scientific">Pseudidiomarina indica</name>
    <dbReference type="NCBI Taxonomy" id="1159017"/>
    <lineage>
        <taxon>Bacteria</taxon>
        <taxon>Pseudomonadati</taxon>
        <taxon>Pseudomonadota</taxon>
        <taxon>Gammaproteobacteria</taxon>
        <taxon>Alteromonadales</taxon>
        <taxon>Idiomarinaceae</taxon>
        <taxon>Pseudidiomarina</taxon>
    </lineage>
</organism>
<dbReference type="InterPro" id="IPR036034">
    <property type="entry name" value="PDZ_sf"/>
</dbReference>
<dbReference type="PANTHER" id="PTHR32060:SF30">
    <property type="entry name" value="CARBOXY-TERMINAL PROCESSING PROTEASE CTPA"/>
    <property type="match status" value="1"/>
</dbReference>
<dbReference type="GO" id="GO:0007165">
    <property type="term" value="P:signal transduction"/>
    <property type="evidence" value="ECO:0007669"/>
    <property type="project" value="TreeGrafter"/>
</dbReference>
<dbReference type="InterPro" id="IPR041613">
    <property type="entry name" value="Pept_S41_N"/>
</dbReference>
<dbReference type="Gene3D" id="3.90.226.10">
    <property type="entry name" value="2-enoyl-CoA Hydratase, Chain A, domain 1"/>
    <property type="match status" value="1"/>
</dbReference>
<accession>A0A1G6E1I4</accession>
<name>A0A1G6E1I4_9GAMM</name>
<gene>
    <name evidence="4" type="ORF">SAMN02927930_02013</name>
</gene>
<dbReference type="GO" id="GO:0004175">
    <property type="term" value="F:endopeptidase activity"/>
    <property type="evidence" value="ECO:0007669"/>
    <property type="project" value="TreeGrafter"/>
</dbReference>
<keyword evidence="1" id="KW-0732">Signal</keyword>
<evidence type="ECO:0000313" key="5">
    <source>
        <dbReference type="Proteomes" id="UP000199626"/>
    </source>
</evidence>
<dbReference type="SUPFAM" id="SSF50156">
    <property type="entry name" value="PDZ domain-like"/>
    <property type="match status" value="1"/>
</dbReference>
<evidence type="ECO:0000256" key="1">
    <source>
        <dbReference type="SAM" id="SignalP"/>
    </source>
</evidence>
<feature type="domain" description="Tail specific protease" evidence="2">
    <location>
        <begin position="212"/>
        <end position="377"/>
    </location>
</feature>
<dbReference type="Pfam" id="PF03572">
    <property type="entry name" value="Peptidase_S41"/>
    <property type="match status" value="1"/>
</dbReference>
<evidence type="ECO:0000313" key="4">
    <source>
        <dbReference type="EMBL" id="SDB51232.1"/>
    </source>
</evidence>
<reference evidence="5" key="1">
    <citation type="submission" date="2016-10" db="EMBL/GenBank/DDBJ databases">
        <authorList>
            <person name="Varghese N."/>
            <person name="Submissions S."/>
        </authorList>
    </citation>
    <scope>NUCLEOTIDE SEQUENCE [LARGE SCALE GENOMIC DNA]</scope>
    <source>
        <strain evidence="5">CGMCC 1.10824</strain>
    </source>
</reference>
<dbReference type="PANTHER" id="PTHR32060">
    <property type="entry name" value="TAIL-SPECIFIC PROTEASE"/>
    <property type="match status" value="1"/>
</dbReference>
<dbReference type="Proteomes" id="UP000199626">
    <property type="component" value="Unassembled WGS sequence"/>
</dbReference>
<dbReference type="STRING" id="1159017.SAMN02927930_02013"/>
<evidence type="ECO:0000259" key="2">
    <source>
        <dbReference type="Pfam" id="PF03572"/>
    </source>
</evidence>
<proteinExistence type="predicted"/>
<dbReference type="GO" id="GO:0006508">
    <property type="term" value="P:proteolysis"/>
    <property type="evidence" value="ECO:0007669"/>
    <property type="project" value="InterPro"/>
</dbReference>
<dbReference type="GO" id="GO:0008236">
    <property type="term" value="F:serine-type peptidase activity"/>
    <property type="evidence" value="ECO:0007669"/>
    <property type="project" value="InterPro"/>
</dbReference>
<sequence>MNTPTKLILSSIISSILLAGCGGSDSDTSVPVPPVADQCSLSNELNGFYNYMQANYLWNDDMPTNVNPQNYNSVYALLDALVIPEDRYSFILTEQEYQDRFVSAEYVGFGFASRITPDNRVFVNYVYANSPAATAGMKRSDELTHIGGESVQTLLAENRYEQALGEAEAGVSVELTWQDLEGASASAVLTKVTVETNTVLAASRLTVEEKEVGYFVLNSFINRTGEDLNFAYNQLQGVDELIIDVRYNGGGLTRYANQAATQAAGDHVIGEVFAKYLFNANNASANFVEKFQLYDGIRQLDLDRVYVLTTAASCSSSELIINALEPHIEVVVIGQPTCGKPVGQIPDRLCDKRTFVVNFETVNANNEGRYFDGLTPNCYADDVLVGDWGAANDPMLLTAAHHMSHASCPATMVEFDSVSTRSQQMAPAPALKLPDLWRQEH</sequence>
<dbReference type="RefSeq" id="WP_176754970.1">
    <property type="nucleotide sequence ID" value="NZ_FMXN01000015.1"/>
</dbReference>
<feature type="domain" description="Peptidase S41 N-terminal" evidence="3">
    <location>
        <begin position="49"/>
        <end position="90"/>
    </location>
</feature>